<keyword evidence="3" id="KW-0862">Zinc</keyword>
<dbReference type="InterPro" id="IPR013083">
    <property type="entry name" value="Znf_RING/FYVE/PHD"/>
</dbReference>
<feature type="region of interest" description="Disordered" evidence="4">
    <location>
        <begin position="418"/>
        <end position="468"/>
    </location>
</feature>
<evidence type="ECO:0000313" key="5">
    <source>
        <dbReference type="EMBL" id="KAF2168138.1"/>
    </source>
</evidence>
<evidence type="ECO:0000256" key="1">
    <source>
        <dbReference type="ARBA" id="ARBA00022723"/>
    </source>
</evidence>
<keyword evidence="1" id="KW-0479">Metal-binding</keyword>
<dbReference type="GeneID" id="54565647"/>
<keyword evidence="2" id="KW-0863">Zinc-finger</keyword>
<dbReference type="SUPFAM" id="SSF57903">
    <property type="entry name" value="FYVE/PHD zinc finger"/>
    <property type="match status" value="1"/>
</dbReference>
<gene>
    <name evidence="5" type="ORF">M409DRAFT_53450</name>
</gene>
<dbReference type="PROSITE" id="PS01359">
    <property type="entry name" value="ZF_PHD_1"/>
    <property type="match status" value="1"/>
</dbReference>
<dbReference type="GO" id="GO:0008270">
    <property type="term" value="F:zinc ion binding"/>
    <property type="evidence" value="ECO:0007669"/>
    <property type="project" value="UniProtKB-KW"/>
</dbReference>
<protein>
    <submittedName>
        <fullName evidence="5">Uncharacterized protein</fullName>
    </submittedName>
</protein>
<dbReference type="CDD" id="cd21552">
    <property type="entry name" value="VEFS-box_ctSUZ12-like"/>
    <property type="match status" value="1"/>
</dbReference>
<feature type="compositionally biased region" description="Polar residues" evidence="4">
    <location>
        <begin position="683"/>
        <end position="694"/>
    </location>
</feature>
<dbReference type="EMBL" id="ML993591">
    <property type="protein sequence ID" value="KAF2168138.1"/>
    <property type="molecule type" value="Genomic_DNA"/>
</dbReference>
<evidence type="ECO:0000256" key="2">
    <source>
        <dbReference type="ARBA" id="ARBA00022771"/>
    </source>
</evidence>
<dbReference type="RefSeq" id="XP_033669027.1">
    <property type="nucleotide sequence ID" value="XM_033812375.1"/>
</dbReference>
<organism evidence="5 6">
    <name type="scientific">Zasmidium cellare ATCC 36951</name>
    <dbReference type="NCBI Taxonomy" id="1080233"/>
    <lineage>
        <taxon>Eukaryota</taxon>
        <taxon>Fungi</taxon>
        <taxon>Dikarya</taxon>
        <taxon>Ascomycota</taxon>
        <taxon>Pezizomycotina</taxon>
        <taxon>Dothideomycetes</taxon>
        <taxon>Dothideomycetidae</taxon>
        <taxon>Mycosphaerellales</taxon>
        <taxon>Mycosphaerellaceae</taxon>
        <taxon>Zasmidium</taxon>
    </lineage>
</organism>
<feature type="compositionally biased region" description="Basic and acidic residues" evidence="4">
    <location>
        <begin position="37"/>
        <end position="47"/>
    </location>
</feature>
<proteinExistence type="predicted"/>
<dbReference type="OrthoDB" id="166746at2759"/>
<feature type="region of interest" description="Disordered" evidence="4">
    <location>
        <begin position="37"/>
        <end position="73"/>
    </location>
</feature>
<keyword evidence="6" id="KW-1185">Reference proteome</keyword>
<dbReference type="Proteomes" id="UP000799537">
    <property type="component" value="Unassembled WGS sequence"/>
</dbReference>
<evidence type="ECO:0000256" key="4">
    <source>
        <dbReference type="SAM" id="MobiDB-lite"/>
    </source>
</evidence>
<reference evidence="5" key="1">
    <citation type="journal article" date="2020" name="Stud. Mycol.">
        <title>101 Dothideomycetes genomes: a test case for predicting lifestyles and emergence of pathogens.</title>
        <authorList>
            <person name="Haridas S."/>
            <person name="Albert R."/>
            <person name="Binder M."/>
            <person name="Bloem J."/>
            <person name="Labutti K."/>
            <person name="Salamov A."/>
            <person name="Andreopoulos B."/>
            <person name="Baker S."/>
            <person name="Barry K."/>
            <person name="Bills G."/>
            <person name="Bluhm B."/>
            <person name="Cannon C."/>
            <person name="Castanera R."/>
            <person name="Culley D."/>
            <person name="Daum C."/>
            <person name="Ezra D."/>
            <person name="Gonzalez J."/>
            <person name="Henrissat B."/>
            <person name="Kuo A."/>
            <person name="Liang C."/>
            <person name="Lipzen A."/>
            <person name="Lutzoni F."/>
            <person name="Magnuson J."/>
            <person name="Mondo S."/>
            <person name="Nolan M."/>
            <person name="Ohm R."/>
            <person name="Pangilinan J."/>
            <person name="Park H.-J."/>
            <person name="Ramirez L."/>
            <person name="Alfaro M."/>
            <person name="Sun H."/>
            <person name="Tritt A."/>
            <person name="Yoshinaga Y."/>
            <person name="Zwiers L.-H."/>
            <person name="Turgeon B."/>
            <person name="Goodwin S."/>
            <person name="Spatafora J."/>
            <person name="Crous P."/>
            <person name="Grigoriev I."/>
        </authorList>
    </citation>
    <scope>NUCLEOTIDE SEQUENCE</scope>
    <source>
        <strain evidence="5">ATCC 36951</strain>
    </source>
</reference>
<feature type="region of interest" description="Disordered" evidence="4">
    <location>
        <begin position="670"/>
        <end position="703"/>
    </location>
</feature>
<dbReference type="InterPro" id="IPR011011">
    <property type="entry name" value="Znf_FYVE_PHD"/>
</dbReference>
<feature type="region of interest" description="Disordered" evidence="4">
    <location>
        <begin position="611"/>
        <end position="654"/>
    </location>
</feature>
<accession>A0A6A6CPI3</accession>
<sequence length="758" mass="86912">MDNRHRNFAGKALLYRTIDSPKWRVFLRRNVRDALDSHERDLAREQQSDATVTPKCEDREDSTQPEWEPPSDRMMEPLLEYQKPTLRISALHLRHPQEPPRPRNNDEPSWLRQSDSFIRPCQVRVSTWDRRVGNTIMYNEPRHARIVGRDNSNGRVTFDVFILDPFNIPIEQISCPTPSFTGKGPWERRLEESCVLECDVQFQDSKSTAEFLNLVEGRPLNEYHTAAANEGIVKIKWSNLPQVPKDGELLQMKRAKGHKSLDMEYGAEITMGWNERTDMPFTRHSKAVRARREELRQLPTPVSEDLEAGRNKYTIKYSFRGSAFEVRTFLSENLKCIFCLQGGEHTSFDRLLLHYHNHHDHFNFEVEHRPQAVKAIRITHADDEYLEREFGWVAPRRAFDINGHLNGTDDWTSMMFEKREGPQGTPRQRKEKFAARPAAGKSPSTNKSRQNKVPGLKLANPKRKFTEPEQVEDLVPQVRKKNKVPHVPGVVFYRTTSKQILKPGDEISDSDEDVDDTWMKQTQRHDLKKMGEDGISLDFNELFNRQLDEEQPMSDTLTSDAIVRFARRWVDLLKDPKWKEKFQAKLTQLETRRILREETVKYCMDLVEAAQKKDAAEETSRGTSGTPQRQGANTANTPSRVITPAPKNSNYSGKVRMRWLEGALRLTDEQGVPQVSGPADKNPTPTGVHDTTTAGKAAAPTMRSRPLPKPCVCGTNIMGKMGTIACANVKCPTEGFHMACVGLENRSWDWRCGECSSS</sequence>
<feature type="compositionally biased region" description="Basic and acidic residues" evidence="4">
    <location>
        <begin position="611"/>
        <end position="620"/>
    </location>
</feature>
<evidence type="ECO:0000256" key="3">
    <source>
        <dbReference type="ARBA" id="ARBA00022833"/>
    </source>
</evidence>
<dbReference type="Gene3D" id="3.30.40.10">
    <property type="entry name" value="Zinc/RING finger domain, C3HC4 (zinc finger)"/>
    <property type="match status" value="1"/>
</dbReference>
<evidence type="ECO:0000313" key="6">
    <source>
        <dbReference type="Proteomes" id="UP000799537"/>
    </source>
</evidence>
<dbReference type="AlphaFoldDB" id="A0A6A6CPI3"/>
<dbReference type="InterPro" id="IPR019786">
    <property type="entry name" value="Zinc_finger_PHD-type_CS"/>
</dbReference>
<name>A0A6A6CPI3_ZASCE</name>
<feature type="compositionally biased region" description="Polar residues" evidence="4">
    <location>
        <begin position="621"/>
        <end position="652"/>
    </location>
</feature>